<evidence type="ECO:0000313" key="3">
    <source>
        <dbReference type="Proteomes" id="UP000762676"/>
    </source>
</evidence>
<feature type="compositionally biased region" description="Low complexity" evidence="1">
    <location>
        <begin position="1"/>
        <end position="16"/>
    </location>
</feature>
<protein>
    <recommendedName>
        <fullName evidence="4">Fibrous sheath-interacting protein 1</fullName>
    </recommendedName>
</protein>
<feature type="region of interest" description="Disordered" evidence="1">
    <location>
        <begin position="198"/>
        <end position="220"/>
    </location>
</feature>
<feature type="compositionally biased region" description="Pro residues" evidence="1">
    <location>
        <begin position="263"/>
        <end position="275"/>
    </location>
</feature>
<organism evidence="2 3">
    <name type="scientific">Elysia marginata</name>
    <dbReference type="NCBI Taxonomy" id="1093978"/>
    <lineage>
        <taxon>Eukaryota</taxon>
        <taxon>Metazoa</taxon>
        <taxon>Spiralia</taxon>
        <taxon>Lophotrochozoa</taxon>
        <taxon>Mollusca</taxon>
        <taxon>Gastropoda</taxon>
        <taxon>Heterobranchia</taxon>
        <taxon>Euthyneura</taxon>
        <taxon>Panpulmonata</taxon>
        <taxon>Sacoglossa</taxon>
        <taxon>Placobranchoidea</taxon>
        <taxon>Plakobranchidae</taxon>
        <taxon>Elysia</taxon>
    </lineage>
</organism>
<feature type="region of interest" description="Disordered" evidence="1">
    <location>
        <begin position="1"/>
        <end position="65"/>
    </location>
</feature>
<name>A0AAV4HB97_9GAST</name>
<evidence type="ECO:0000256" key="1">
    <source>
        <dbReference type="SAM" id="MobiDB-lite"/>
    </source>
</evidence>
<keyword evidence="3" id="KW-1185">Reference proteome</keyword>
<comment type="caution">
    <text evidence="2">The sequence shown here is derived from an EMBL/GenBank/DDBJ whole genome shotgun (WGS) entry which is preliminary data.</text>
</comment>
<dbReference type="EMBL" id="BMAT01008869">
    <property type="protein sequence ID" value="GFR94050.1"/>
    <property type="molecule type" value="Genomic_DNA"/>
</dbReference>
<accession>A0AAV4HB97</accession>
<proteinExistence type="predicted"/>
<evidence type="ECO:0008006" key="4">
    <source>
        <dbReference type="Google" id="ProtNLM"/>
    </source>
</evidence>
<gene>
    <name evidence="2" type="ORF">ElyMa_004393000</name>
</gene>
<feature type="compositionally biased region" description="Polar residues" evidence="1">
    <location>
        <begin position="301"/>
        <end position="318"/>
    </location>
</feature>
<dbReference type="Proteomes" id="UP000762676">
    <property type="component" value="Unassembled WGS sequence"/>
</dbReference>
<reference evidence="2 3" key="1">
    <citation type="journal article" date="2021" name="Elife">
        <title>Chloroplast acquisition without the gene transfer in kleptoplastic sea slugs, Plakobranchus ocellatus.</title>
        <authorList>
            <person name="Maeda T."/>
            <person name="Takahashi S."/>
            <person name="Yoshida T."/>
            <person name="Shimamura S."/>
            <person name="Takaki Y."/>
            <person name="Nagai Y."/>
            <person name="Toyoda A."/>
            <person name="Suzuki Y."/>
            <person name="Arimoto A."/>
            <person name="Ishii H."/>
            <person name="Satoh N."/>
            <person name="Nishiyama T."/>
            <person name="Hasebe M."/>
            <person name="Maruyama T."/>
            <person name="Minagawa J."/>
            <person name="Obokata J."/>
            <person name="Shigenobu S."/>
        </authorList>
    </citation>
    <scope>NUCLEOTIDE SEQUENCE [LARGE SCALE GENOMIC DNA]</scope>
</reference>
<evidence type="ECO:0000313" key="2">
    <source>
        <dbReference type="EMBL" id="GFR94050.1"/>
    </source>
</evidence>
<feature type="region of interest" description="Disordered" evidence="1">
    <location>
        <begin position="236"/>
        <end position="341"/>
    </location>
</feature>
<feature type="compositionally biased region" description="Basic and acidic residues" evidence="1">
    <location>
        <begin position="328"/>
        <end position="341"/>
    </location>
</feature>
<sequence length="341" mass="38291">MSGITSGSSTTPIASSQVRQDDEGSTTHTADSIERYIPEGEASAAAGKERTVTKATSDSGEIDEEREIENLKAKIPSIAEKLWLHSLRDNIEKLKNNEAVTSISRIEIRGQEIYPRDDSVSDEEYYALLDEIAAALPDQRNDIDDSEQEKDYMKSIQENINLLHQLLLNRYNDKDKEESLEASLKVLRPLVQKTFSWSSNTPEQEEEPGINMQGQPSQATKDHYNSLLDELKTHHRFRVPAPVHKTDDDDDPSEYASALSEQPPVPPAPVPPPMPSQDEVRATMENLAREVASTFHAGNRQLRSTNTAEAAERTQNPQDEAPLSLQERLLKEIRDKVPRKE</sequence>
<dbReference type="AlphaFoldDB" id="A0AAV4HB97"/>